<comment type="subcellular location">
    <subcellularLocation>
        <location evidence="1">Membrane</location>
    </subcellularLocation>
</comment>
<dbReference type="PANTHER" id="PTHR43025:SF3">
    <property type="entry name" value="MONOGALACTOSYLDIACYLGLYCEROL SYNTHASE 1, CHLOROPLASTIC"/>
    <property type="match status" value="1"/>
</dbReference>
<organism evidence="7 8">
    <name type="scientific">Brevibacillus choshinensis</name>
    <dbReference type="NCBI Taxonomy" id="54911"/>
    <lineage>
        <taxon>Bacteria</taxon>
        <taxon>Bacillati</taxon>
        <taxon>Bacillota</taxon>
        <taxon>Bacilli</taxon>
        <taxon>Bacillales</taxon>
        <taxon>Paenibacillaceae</taxon>
        <taxon>Brevibacillus</taxon>
    </lineage>
</organism>
<evidence type="ECO:0000256" key="1">
    <source>
        <dbReference type="ARBA" id="ARBA00004370"/>
    </source>
</evidence>
<dbReference type="Pfam" id="PF06925">
    <property type="entry name" value="MGDG_synth"/>
    <property type="match status" value="1"/>
</dbReference>
<evidence type="ECO:0000313" key="8">
    <source>
        <dbReference type="Proteomes" id="UP000051063"/>
    </source>
</evidence>
<dbReference type="PANTHER" id="PTHR43025">
    <property type="entry name" value="MONOGALACTOSYLDIACYLGLYCEROL SYNTHASE"/>
    <property type="match status" value="1"/>
</dbReference>
<dbReference type="InterPro" id="IPR050519">
    <property type="entry name" value="Glycosyltransf_28_UgtP"/>
</dbReference>
<dbReference type="SUPFAM" id="SSF53756">
    <property type="entry name" value="UDP-Glycosyltransferase/glycogen phosphorylase"/>
    <property type="match status" value="1"/>
</dbReference>
<evidence type="ECO:0000313" key="7">
    <source>
        <dbReference type="EMBL" id="KQL43813.1"/>
    </source>
</evidence>
<feature type="domain" description="Glycosyl transferase family 28 C-terminal" evidence="5">
    <location>
        <begin position="231"/>
        <end position="343"/>
    </location>
</feature>
<dbReference type="Gene3D" id="3.40.50.2000">
    <property type="entry name" value="Glycogen Phosphorylase B"/>
    <property type="match status" value="1"/>
</dbReference>
<comment type="caution">
    <text evidence="7">The sequence shown here is derived from an EMBL/GenBank/DDBJ whole genome shotgun (WGS) entry which is preliminary data.</text>
</comment>
<dbReference type="GO" id="GO:0016740">
    <property type="term" value="F:transferase activity"/>
    <property type="evidence" value="ECO:0007669"/>
    <property type="project" value="UniProtKB-KW"/>
</dbReference>
<protein>
    <submittedName>
        <fullName evidence="7">Glycosyl transferase</fullName>
    </submittedName>
</protein>
<reference evidence="7 8" key="1">
    <citation type="submission" date="2015-09" db="EMBL/GenBank/DDBJ databases">
        <title>Genome sequencing project for genomic taxonomy and phylogenomics of Bacillus-like bacteria.</title>
        <authorList>
            <person name="Liu B."/>
            <person name="Wang J."/>
            <person name="Zhu Y."/>
            <person name="Liu G."/>
            <person name="Chen Q."/>
            <person name="Chen Z."/>
            <person name="Lan J."/>
            <person name="Che J."/>
            <person name="Ge C."/>
            <person name="Shi H."/>
            <person name="Pan Z."/>
            <person name="Liu X."/>
        </authorList>
    </citation>
    <scope>NUCLEOTIDE SEQUENCE [LARGE SCALE GENOMIC DNA]</scope>
    <source>
        <strain evidence="7 8">DSM 8552</strain>
    </source>
</reference>
<dbReference type="EMBL" id="LJJB01000013">
    <property type="protein sequence ID" value="KQL43813.1"/>
    <property type="molecule type" value="Genomic_DNA"/>
</dbReference>
<evidence type="ECO:0000256" key="3">
    <source>
        <dbReference type="ARBA" id="ARBA00022676"/>
    </source>
</evidence>
<evidence type="ECO:0000259" key="5">
    <source>
        <dbReference type="Pfam" id="PF04101"/>
    </source>
</evidence>
<evidence type="ECO:0000259" key="6">
    <source>
        <dbReference type="Pfam" id="PF06925"/>
    </source>
</evidence>
<gene>
    <name evidence="7" type="ORF">AN963_20285</name>
</gene>
<dbReference type="RefSeq" id="WP_055746383.1">
    <property type="nucleotide sequence ID" value="NZ_LJJB01000013.1"/>
</dbReference>
<evidence type="ECO:0000256" key="4">
    <source>
        <dbReference type="ARBA" id="ARBA00022679"/>
    </source>
</evidence>
<keyword evidence="4 7" id="KW-0808">Transferase</keyword>
<name>A0ABR5N0L5_BRECH</name>
<keyword evidence="3" id="KW-0328">Glycosyltransferase</keyword>
<dbReference type="Proteomes" id="UP000051063">
    <property type="component" value="Unassembled WGS sequence"/>
</dbReference>
<accession>A0ABR5N0L5</accession>
<proteinExistence type="inferred from homology"/>
<feature type="domain" description="Diacylglycerol glucosyltransferase N-terminal" evidence="6">
    <location>
        <begin position="17"/>
        <end position="182"/>
    </location>
</feature>
<keyword evidence="8" id="KW-1185">Reference proteome</keyword>
<sequence length="375" mass="42942">MGKRFLLVTEEWAGSGHRMAAQALAEELRARPGSESTRVVGGLETASPALRELSRFFYLGMLRYAPPLWQRLYEQEKIWSTTLRKPLGWWLSLKLTHELLIEEQPDVVIATHAYCLSALALAKQKMDKPFHLVSVPTDYHINHFWVHPQIDSYIVAHEQLAAVLTNKYQVSADKIHVHGIPVRPAFHEAGKRDKPGWRTKLGLSLDRFTVLVSGGEGGYGGIQEMLYELIKIQTPLQIIVITGKNAKLQMQLEAWIRLETSQHHVVFIKGYEPQMWQWIGAADVYISKPGGISCAEALALRTPLILYRPLPGQERRNSAFFMQNEAAVIVERPEEIHEVINRLRIREQWERVIEKMESLRRPEAAYRTAEYLLGL</sequence>
<comment type="similarity">
    <text evidence="2">Belongs to the glycosyltransferase 28 family.</text>
</comment>
<dbReference type="InterPro" id="IPR007235">
    <property type="entry name" value="Glyco_trans_28_C"/>
</dbReference>
<evidence type="ECO:0000256" key="2">
    <source>
        <dbReference type="ARBA" id="ARBA00006962"/>
    </source>
</evidence>
<dbReference type="InterPro" id="IPR009695">
    <property type="entry name" value="Diacylglyc_glucosyltr_N"/>
</dbReference>
<dbReference type="Pfam" id="PF04101">
    <property type="entry name" value="Glyco_tran_28_C"/>
    <property type="match status" value="1"/>
</dbReference>